<protein>
    <submittedName>
        <fullName evidence="1">Uncharacterized protein</fullName>
    </submittedName>
</protein>
<proteinExistence type="predicted"/>
<sequence length="81" mass="9020">MTNNLLCVGRLLALRTDVDEFAKLVYDHLFTARLLLLSDWSCPVGCPYVSLDRRTFGFVLAQLDVVSMFPASLPSSFHLAA</sequence>
<evidence type="ECO:0000313" key="2">
    <source>
        <dbReference type="Proteomes" id="UP000784294"/>
    </source>
</evidence>
<keyword evidence="2" id="KW-1185">Reference proteome</keyword>
<dbReference type="EMBL" id="CAAALY010029551">
    <property type="protein sequence ID" value="VEL16701.1"/>
    <property type="molecule type" value="Genomic_DNA"/>
</dbReference>
<name>A0A448WP79_9PLAT</name>
<accession>A0A448WP79</accession>
<gene>
    <name evidence="1" type="ORF">PXEA_LOCUS10141</name>
</gene>
<dbReference type="Proteomes" id="UP000784294">
    <property type="component" value="Unassembled WGS sequence"/>
</dbReference>
<organism evidence="1 2">
    <name type="scientific">Protopolystoma xenopodis</name>
    <dbReference type="NCBI Taxonomy" id="117903"/>
    <lineage>
        <taxon>Eukaryota</taxon>
        <taxon>Metazoa</taxon>
        <taxon>Spiralia</taxon>
        <taxon>Lophotrochozoa</taxon>
        <taxon>Platyhelminthes</taxon>
        <taxon>Monogenea</taxon>
        <taxon>Polyopisthocotylea</taxon>
        <taxon>Polystomatidea</taxon>
        <taxon>Polystomatidae</taxon>
        <taxon>Protopolystoma</taxon>
    </lineage>
</organism>
<evidence type="ECO:0000313" key="1">
    <source>
        <dbReference type="EMBL" id="VEL16701.1"/>
    </source>
</evidence>
<dbReference type="AlphaFoldDB" id="A0A448WP79"/>
<comment type="caution">
    <text evidence="1">The sequence shown here is derived from an EMBL/GenBank/DDBJ whole genome shotgun (WGS) entry which is preliminary data.</text>
</comment>
<reference evidence="1" key="1">
    <citation type="submission" date="2018-11" db="EMBL/GenBank/DDBJ databases">
        <authorList>
            <consortium name="Pathogen Informatics"/>
        </authorList>
    </citation>
    <scope>NUCLEOTIDE SEQUENCE</scope>
</reference>